<keyword evidence="2" id="KW-1133">Transmembrane helix</keyword>
<dbReference type="RefSeq" id="WP_071165447.1">
    <property type="nucleotide sequence ID" value="NZ_CP017781.1"/>
</dbReference>
<keyword evidence="4" id="KW-1185">Reference proteome</keyword>
<protein>
    <recommendedName>
        <fullName evidence="5">DUF304 domain-containing protein</fullName>
    </recommendedName>
</protein>
<evidence type="ECO:0000256" key="2">
    <source>
        <dbReference type="SAM" id="Phobius"/>
    </source>
</evidence>
<dbReference type="STRING" id="1850250.LPB142_02775"/>
<keyword evidence="2" id="KW-0812">Transmembrane</keyword>
<organism evidence="3 4">
    <name type="scientific">Rhodobacter xanthinilyticus</name>
    <dbReference type="NCBI Taxonomy" id="1850250"/>
    <lineage>
        <taxon>Bacteria</taxon>
        <taxon>Pseudomonadati</taxon>
        <taxon>Pseudomonadota</taxon>
        <taxon>Alphaproteobacteria</taxon>
        <taxon>Rhodobacterales</taxon>
        <taxon>Rhodobacter group</taxon>
        <taxon>Rhodobacter</taxon>
    </lineage>
</organism>
<feature type="compositionally biased region" description="Basic and acidic residues" evidence="1">
    <location>
        <begin position="1"/>
        <end position="11"/>
    </location>
</feature>
<proteinExistence type="predicted"/>
<feature type="transmembrane region" description="Helical" evidence="2">
    <location>
        <begin position="39"/>
        <end position="61"/>
    </location>
</feature>
<keyword evidence="2" id="KW-0472">Membrane</keyword>
<name>A0A1D9M9G6_9RHOB</name>
<dbReference type="AlphaFoldDB" id="A0A1D9M9G6"/>
<feature type="transmembrane region" description="Helical" evidence="2">
    <location>
        <begin position="67"/>
        <end position="85"/>
    </location>
</feature>
<evidence type="ECO:0008006" key="5">
    <source>
        <dbReference type="Google" id="ProtNLM"/>
    </source>
</evidence>
<dbReference type="EMBL" id="CP017781">
    <property type="protein sequence ID" value="AOZ68369.1"/>
    <property type="molecule type" value="Genomic_DNA"/>
</dbReference>
<reference evidence="3 4" key="1">
    <citation type="submission" date="2016-10" db="EMBL/GenBank/DDBJ databases">
        <title>Rhodobacter sp. LPB0142, isolated from sea water.</title>
        <authorList>
            <person name="Kim E."/>
            <person name="Yi H."/>
        </authorList>
    </citation>
    <scope>NUCLEOTIDE SEQUENCE [LARGE SCALE GENOMIC DNA]</scope>
    <source>
        <strain evidence="3 4">LPB0142</strain>
    </source>
</reference>
<accession>A0A1D9M9G6</accession>
<feature type="region of interest" description="Disordered" evidence="1">
    <location>
        <begin position="1"/>
        <end position="22"/>
    </location>
</feature>
<dbReference type="KEGG" id="rhp:LPB142_02775"/>
<evidence type="ECO:0000256" key="1">
    <source>
        <dbReference type="SAM" id="MobiDB-lite"/>
    </source>
</evidence>
<evidence type="ECO:0000313" key="4">
    <source>
        <dbReference type="Proteomes" id="UP000176562"/>
    </source>
</evidence>
<gene>
    <name evidence="3" type="ORF">LPB142_02775</name>
</gene>
<evidence type="ECO:0000313" key="3">
    <source>
        <dbReference type="EMBL" id="AOZ68369.1"/>
    </source>
</evidence>
<sequence>MSEIRRDEVHNYRPGPDSEAPLDEGEKVLATYAPDPRRYWVDAGWITAITIVLVAVILYFMGNFDQLPIAAPAIVIGMVARTAWFRSEVFARRWRLTQKRLVGPQGRAVMLLEIKTVRRLMGDVQIVTTSGAKHLIKHLADGAAVVAEIEAARAKRAKVAR</sequence>
<dbReference type="Proteomes" id="UP000176562">
    <property type="component" value="Chromosome"/>
</dbReference>